<evidence type="ECO:0000313" key="3">
    <source>
        <dbReference type="EMBL" id="VVC04834.1"/>
    </source>
</evidence>
<comment type="caution">
    <text evidence="3">The sequence shown here is derived from an EMBL/GenBank/DDBJ whole genome shotgun (WGS) entry which is preliminary data.</text>
</comment>
<feature type="compositionally biased region" description="Basic and acidic residues" evidence="1">
    <location>
        <begin position="11"/>
        <end position="27"/>
    </location>
</feature>
<name>A0A5E4LS76_9ARCH</name>
<feature type="region of interest" description="Disordered" evidence="1">
    <location>
        <begin position="1"/>
        <end position="28"/>
    </location>
</feature>
<dbReference type="EMBL" id="CABMJJ010000011">
    <property type="protein sequence ID" value="VVC04834.1"/>
    <property type="molecule type" value="Genomic_DNA"/>
</dbReference>
<dbReference type="Proteomes" id="UP000789941">
    <property type="component" value="Unassembled WGS sequence"/>
</dbReference>
<dbReference type="InterPro" id="IPR007109">
    <property type="entry name" value="Brix"/>
</dbReference>
<protein>
    <recommendedName>
        <fullName evidence="2">Brix domain-containing protein</fullName>
    </recommendedName>
</protein>
<evidence type="ECO:0000256" key="1">
    <source>
        <dbReference type="SAM" id="MobiDB-lite"/>
    </source>
</evidence>
<dbReference type="Gene3D" id="3.40.50.10480">
    <property type="entry name" value="Probable brix-domain ribosomal biogenesis protein"/>
    <property type="match status" value="1"/>
</dbReference>
<dbReference type="AlphaFoldDB" id="A0A5E4LS76"/>
<dbReference type="GO" id="GO:0006364">
    <property type="term" value="P:rRNA processing"/>
    <property type="evidence" value="ECO:0007669"/>
    <property type="project" value="InterPro"/>
</dbReference>
<accession>A0A5E4LS76</accession>
<sequence length="79" mass="9349">MYTTSRYASTETRELAKKMAKEKEEPYTARGKKTIDQLVDFARRKGEENITVVEEHEKKPTTFALIQIDELGRWKWKRG</sequence>
<dbReference type="PROSITE" id="PS50833">
    <property type="entry name" value="BRIX"/>
    <property type="match status" value="1"/>
</dbReference>
<gene>
    <name evidence="3" type="ORF">LFW2832_01142</name>
</gene>
<feature type="compositionally biased region" description="Polar residues" evidence="1">
    <location>
        <begin position="1"/>
        <end position="10"/>
    </location>
</feature>
<evidence type="ECO:0000313" key="4">
    <source>
        <dbReference type="Proteomes" id="UP000789941"/>
    </source>
</evidence>
<dbReference type="GO" id="GO:0019843">
    <property type="term" value="F:rRNA binding"/>
    <property type="evidence" value="ECO:0007669"/>
    <property type="project" value="InterPro"/>
</dbReference>
<dbReference type="SUPFAM" id="SSF52954">
    <property type="entry name" value="Class II aaRS ABD-related"/>
    <property type="match status" value="1"/>
</dbReference>
<evidence type="ECO:0000259" key="2">
    <source>
        <dbReference type="PROSITE" id="PS50833"/>
    </source>
</evidence>
<proteinExistence type="predicted"/>
<feature type="domain" description="Brix" evidence="2">
    <location>
        <begin position="1"/>
        <end position="79"/>
    </location>
</feature>
<reference evidence="3 4" key="1">
    <citation type="submission" date="2019-08" db="EMBL/GenBank/DDBJ databases">
        <authorList>
            <person name="Vazquez-Campos X."/>
        </authorList>
    </citation>
    <scope>NUCLEOTIDE SEQUENCE [LARGE SCALE GENOMIC DNA]</scope>
    <source>
        <strain evidence="3">LFW-283_2</strain>
    </source>
</reference>
<organism evidence="3 4">
    <name type="scientific">Candidatus Bilamarchaeum dharawalense</name>
    <dbReference type="NCBI Taxonomy" id="2885759"/>
    <lineage>
        <taxon>Archaea</taxon>
        <taxon>Candidatus Micrarchaeota</taxon>
        <taxon>Candidatus Micrarchaeia</taxon>
        <taxon>Candidatus Anstonellales</taxon>
        <taxon>Candidatus Bilamarchaeaceae</taxon>
        <taxon>Candidatus Bilamarchaeum</taxon>
    </lineage>
</organism>